<evidence type="ECO:0000313" key="3">
    <source>
        <dbReference type="Proteomes" id="UP000077701"/>
    </source>
</evidence>
<accession>A0A171DQ38</accession>
<organism evidence="2 3">
    <name type="scientific">Planomonospora sphaerica</name>
    <dbReference type="NCBI Taxonomy" id="161355"/>
    <lineage>
        <taxon>Bacteria</taxon>
        <taxon>Bacillati</taxon>
        <taxon>Actinomycetota</taxon>
        <taxon>Actinomycetes</taxon>
        <taxon>Streptosporangiales</taxon>
        <taxon>Streptosporangiaceae</taxon>
        <taxon>Planomonospora</taxon>
    </lineage>
</organism>
<evidence type="ECO:0000256" key="1">
    <source>
        <dbReference type="SAM" id="MobiDB-lite"/>
    </source>
</evidence>
<name>A0A171DQ38_9ACTN</name>
<evidence type="ECO:0000313" key="2">
    <source>
        <dbReference type="EMBL" id="GAT71171.1"/>
    </source>
</evidence>
<dbReference type="AlphaFoldDB" id="A0A171DQ38"/>
<reference evidence="3" key="2">
    <citation type="submission" date="2016-04" db="EMBL/GenBank/DDBJ databases">
        <title>Planomonospora sphaerica JCM9374 whole genome shotgun sequence.</title>
        <authorList>
            <person name="Suzuki T."/>
            <person name="Dohra H."/>
            <person name="Kodani S."/>
        </authorList>
    </citation>
    <scope>NUCLEOTIDE SEQUENCE [LARGE SCALE GENOMIC DNA]</scope>
    <source>
        <strain evidence="3">JCM 9374</strain>
    </source>
</reference>
<comment type="caution">
    <text evidence="2">The sequence shown here is derived from an EMBL/GenBank/DDBJ whole genome shotgun (WGS) entry which is preliminary data.</text>
</comment>
<protein>
    <submittedName>
        <fullName evidence="2">Uncharacterized protein</fullName>
    </submittedName>
</protein>
<proteinExistence type="predicted"/>
<reference evidence="2 3" key="1">
    <citation type="journal article" date="2016" name="Genome Announc.">
        <title>Draft Genome Sequence of Planomonospora sphaerica JCM9374, a Rare Actinomycete.</title>
        <authorList>
            <person name="Dohra H."/>
            <person name="Suzuki T."/>
            <person name="Inoue Y."/>
            <person name="Kodani S."/>
        </authorList>
    </citation>
    <scope>NUCLEOTIDE SEQUENCE [LARGE SCALE GENOMIC DNA]</scope>
    <source>
        <strain evidence="2 3">JCM 9374</strain>
    </source>
</reference>
<dbReference type="EMBL" id="BDCX01000022">
    <property type="protein sequence ID" value="GAT71171.1"/>
    <property type="molecule type" value="Genomic_DNA"/>
</dbReference>
<gene>
    <name evidence="2" type="ORF">PS9374_06862</name>
</gene>
<keyword evidence="3" id="KW-1185">Reference proteome</keyword>
<sequence>MSPIGKNTSRRVRRMLNIVGGDLIVAPSVELWLAAVAADPEEASRRTDWWRNTNAVMRALARRIDGHMITSPKRGGTWSVMADDAGVRRRTFAGRLAWAKERGYLLQITEGSTPRYRSGTFCGLLDDGLGNLAAEYLLTIPADALRGLGLGDEEVAELLREPEPQPQPMIREPFPAMSQEEWKEAPWPVETLPVREICTPRVSAFSPRESKPLRARDARDTRPRRPSASPPTTKPERLWPNTVTPGKKSDRLEACERLRYEDQTLRGVSAKYLRSLLRPLFAAGATLADAKYVINHRPDGRPWPNTDPPRNLVGWVRHRVATWFDKETGRLAAPLPSQVVARADRKRRAEQAARAEERARLEARRVDPPAELIGPLRARLQAIAAASRERRKASADQPVPARASRPGTDRLGLRWGSPGAGAGTAIGASVS</sequence>
<feature type="region of interest" description="Disordered" evidence="1">
    <location>
        <begin position="205"/>
        <end position="248"/>
    </location>
</feature>
<feature type="region of interest" description="Disordered" evidence="1">
    <location>
        <begin position="385"/>
        <end position="431"/>
    </location>
</feature>
<feature type="compositionally biased region" description="Basic and acidic residues" evidence="1">
    <location>
        <begin position="208"/>
        <end position="223"/>
    </location>
</feature>
<dbReference type="Proteomes" id="UP000077701">
    <property type="component" value="Unassembled WGS sequence"/>
</dbReference>